<proteinExistence type="predicted"/>
<keyword evidence="2" id="KW-1185">Reference proteome</keyword>
<dbReference type="PANTHER" id="PTHR11439">
    <property type="entry name" value="GAG-POL-RELATED RETROTRANSPOSON"/>
    <property type="match status" value="1"/>
</dbReference>
<gene>
    <name evidence="1" type="ORF">VP01_1560g1</name>
</gene>
<dbReference type="Proteomes" id="UP000037035">
    <property type="component" value="Unassembled WGS sequence"/>
</dbReference>
<name>A0A0L6VI15_9BASI</name>
<dbReference type="VEuPathDB" id="FungiDB:VP01_1560g1"/>
<sequence length="232" mass="27433">MLNWKILKNIKSSGLSMVLKNPQKTGTKHLPLGFRKLNTIRPCLFIHKDKNLFIFFHVDDLVVVGKRYQFEEIFLKRFSNSSAHMLDTLLGMNLKFQPDAIATEEDHMEFVKLKINYFSYTGMLNYLFCRTRPDLSSVVSILSCLNQRPGLSHWKEVLHFWKYLRGTHDWGLLLLPRAEAMNDRIKFYTDATWAEDQETQLSHENGEQESQWLAFLIEELWKLKLKPTLFYI</sequence>
<dbReference type="PANTHER" id="PTHR11439:SF467">
    <property type="entry name" value="INTEGRASE CATALYTIC DOMAIN-CONTAINING PROTEIN"/>
    <property type="match status" value="1"/>
</dbReference>
<evidence type="ECO:0008006" key="3">
    <source>
        <dbReference type="Google" id="ProtNLM"/>
    </source>
</evidence>
<reference evidence="1 2" key="1">
    <citation type="submission" date="2015-08" db="EMBL/GenBank/DDBJ databases">
        <title>Next Generation Sequencing and Analysis of the Genome of Puccinia sorghi L Schw, the Causal Agent of Maize Common Rust.</title>
        <authorList>
            <person name="Rochi L."/>
            <person name="Burguener G."/>
            <person name="Darino M."/>
            <person name="Turjanski A."/>
            <person name="Kreff E."/>
            <person name="Dieguez M.J."/>
            <person name="Sacco F."/>
        </authorList>
    </citation>
    <scope>NUCLEOTIDE SEQUENCE [LARGE SCALE GENOMIC DNA]</scope>
    <source>
        <strain evidence="1 2">RO10H11247</strain>
    </source>
</reference>
<evidence type="ECO:0000313" key="1">
    <source>
        <dbReference type="EMBL" id="KNZ60388.1"/>
    </source>
</evidence>
<dbReference type="EMBL" id="LAVV01006230">
    <property type="protein sequence ID" value="KNZ60388.1"/>
    <property type="molecule type" value="Genomic_DNA"/>
</dbReference>
<dbReference type="AlphaFoldDB" id="A0A0L6VI15"/>
<organism evidence="1 2">
    <name type="scientific">Puccinia sorghi</name>
    <dbReference type="NCBI Taxonomy" id="27349"/>
    <lineage>
        <taxon>Eukaryota</taxon>
        <taxon>Fungi</taxon>
        <taxon>Dikarya</taxon>
        <taxon>Basidiomycota</taxon>
        <taxon>Pucciniomycotina</taxon>
        <taxon>Pucciniomycetes</taxon>
        <taxon>Pucciniales</taxon>
        <taxon>Pucciniaceae</taxon>
        <taxon>Puccinia</taxon>
    </lineage>
</organism>
<comment type="caution">
    <text evidence="1">The sequence shown here is derived from an EMBL/GenBank/DDBJ whole genome shotgun (WGS) entry which is preliminary data.</text>
</comment>
<protein>
    <recommendedName>
        <fullName evidence="3">Reverse transcriptase Ty1/copia-type domain-containing protein</fullName>
    </recommendedName>
</protein>
<evidence type="ECO:0000313" key="2">
    <source>
        <dbReference type="Proteomes" id="UP000037035"/>
    </source>
</evidence>
<dbReference type="OrthoDB" id="1915846at2759"/>
<accession>A0A0L6VI15</accession>